<name>A0A1C4WWR3_9ACTN</name>
<evidence type="ECO:0000313" key="3">
    <source>
        <dbReference type="Proteomes" id="UP000199504"/>
    </source>
</evidence>
<dbReference type="PANTHER" id="PTHR41521">
    <property type="match status" value="1"/>
</dbReference>
<sequence length="97" mass="10461">MPKAYWINTFRVITDQGRFAAYAELAGPAMEAAGGRFLVRGLPARAFESGVVERTTLIEFPSVDAAVAAYDSPAYQEALRALGDGAERDVRIVEALP</sequence>
<dbReference type="Proteomes" id="UP000199504">
    <property type="component" value="Unassembled WGS sequence"/>
</dbReference>
<evidence type="ECO:0000259" key="1">
    <source>
        <dbReference type="Pfam" id="PF07045"/>
    </source>
</evidence>
<organism evidence="2 3">
    <name type="scientific">Micromonospora mirobrigensis</name>
    <dbReference type="NCBI Taxonomy" id="262898"/>
    <lineage>
        <taxon>Bacteria</taxon>
        <taxon>Bacillati</taxon>
        <taxon>Actinomycetota</taxon>
        <taxon>Actinomycetes</taxon>
        <taxon>Micromonosporales</taxon>
        <taxon>Micromonosporaceae</taxon>
        <taxon>Micromonospora</taxon>
    </lineage>
</organism>
<keyword evidence="3" id="KW-1185">Reference proteome</keyword>
<dbReference type="OrthoDB" id="121598at2"/>
<dbReference type="InterPro" id="IPR011008">
    <property type="entry name" value="Dimeric_a/b-barrel"/>
</dbReference>
<evidence type="ECO:0000313" key="2">
    <source>
        <dbReference type="EMBL" id="SCF00613.1"/>
    </source>
</evidence>
<dbReference type="InterPro" id="IPR010753">
    <property type="entry name" value="DUF1330"/>
</dbReference>
<accession>A0A1C4WWR3</accession>
<dbReference type="PANTHER" id="PTHR41521:SF4">
    <property type="entry name" value="BLR0684 PROTEIN"/>
    <property type="match status" value="1"/>
</dbReference>
<dbReference type="Pfam" id="PF07045">
    <property type="entry name" value="DUF1330"/>
    <property type="match status" value="1"/>
</dbReference>
<dbReference type="AlphaFoldDB" id="A0A1C4WWR3"/>
<dbReference type="EMBL" id="FMCX01000002">
    <property type="protein sequence ID" value="SCF00613.1"/>
    <property type="molecule type" value="Genomic_DNA"/>
</dbReference>
<reference evidence="3" key="1">
    <citation type="submission" date="2016-06" db="EMBL/GenBank/DDBJ databases">
        <authorList>
            <person name="Varghese N."/>
            <person name="Submissions Spin"/>
        </authorList>
    </citation>
    <scope>NUCLEOTIDE SEQUENCE [LARGE SCALE GENOMIC DNA]</scope>
    <source>
        <strain evidence="3">DSM 44830</strain>
    </source>
</reference>
<dbReference type="Gene3D" id="3.30.70.100">
    <property type="match status" value="1"/>
</dbReference>
<feature type="domain" description="DUF1330" evidence="1">
    <location>
        <begin position="3"/>
        <end position="95"/>
    </location>
</feature>
<dbReference type="SUPFAM" id="SSF54909">
    <property type="entry name" value="Dimeric alpha+beta barrel"/>
    <property type="match status" value="1"/>
</dbReference>
<gene>
    <name evidence="2" type="ORF">GA0070564_102565</name>
</gene>
<protein>
    <submittedName>
        <fullName evidence="2">Uncharacterized conserved protein, DUF1330 family</fullName>
    </submittedName>
</protein>
<proteinExistence type="predicted"/>